<reference evidence="10 11" key="1">
    <citation type="submission" date="2020-08" db="EMBL/GenBank/DDBJ databases">
        <title>Sequencing the genomes of 1000 actinobacteria strains.</title>
        <authorList>
            <person name="Klenk H.-P."/>
        </authorList>
    </citation>
    <scope>NUCLEOTIDE SEQUENCE [LARGE SCALE GENOMIC DNA]</scope>
    <source>
        <strain evidence="10 11">DSM 45582</strain>
    </source>
</reference>
<name>A0A840NDN8_9PSEU</name>
<proteinExistence type="inferred from homology"/>
<dbReference type="Proteomes" id="UP000580474">
    <property type="component" value="Unassembled WGS sequence"/>
</dbReference>
<accession>A0A840NDN8</accession>
<comment type="similarity">
    <text evidence="3">Belongs to the cytochrome P450 family.</text>
</comment>
<evidence type="ECO:0000256" key="7">
    <source>
        <dbReference type="ARBA" id="ARBA00023002"/>
    </source>
</evidence>
<dbReference type="InterPro" id="IPR002397">
    <property type="entry name" value="Cyt_P450_B"/>
</dbReference>
<dbReference type="InterPro" id="IPR001128">
    <property type="entry name" value="Cyt_P450"/>
</dbReference>
<dbReference type="PANTHER" id="PTHR46696:SF5">
    <property type="entry name" value="CYTOCHROME P450 BJ-1"/>
    <property type="match status" value="1"/>
</dbReference>
<dbReference type="Gene3D" id="1.10.630.10">
    <property type="entry name" value="Cytochrome P450"/>
    <property type="match status" value="1"/>
</dbReference>
<sequence>MTVDELPLLKSEGSVVGRLSPLMRQLRERGPVVKVRTRAGDEAWLVTRLAELKQLLKDRRIGRSHPDPENRPRYLDSPLLDTLVRSDDPEVAREIHVKTRAALTPHFSAKRMVALRERVAARVAAHLDRITASAPPVDLHAELSLPLSFEVLCDLLGVAEHDRFMAMLAGAGRLDESEKVAVGAQELFAYLQELVEEKRREPDEHLISALCEAEIDDGTVCELISTISFSYLVTPTNLSAGIALFASHPEQRERVVRDPGLLETAVEEVLRLSKVDESFQPRYAGEDIEIGGVVIKAGDLVLCDHYSPSFDDRVFDDPETFDVGRSPNPHLAFSHGLSHCIGAPLARIELQEVYGALLRRLPDLTLAVPIEKVGMPTDSEDDEQMGNGIARLPVTW</sequence>
<protein>
    <submittedName>
        <fullName evidence="10">Cytochrome P450 monooxygenase</fullName>
    </submittedName>
</protein>
<evidence type="ECO:0000256" key="9">
    <source>
        <dbReference type="ARBA" id="ARBA00023033"/>
    </source>
</evidence>
<comment type="subcellular location">
    <subcellularLocation>
        <location evidence="2">Cytoplasm</location>
    </subcellularLocation>
</comment>
<evidence type="ECO:0000256" key="2">
    <source>
        <dbReference type="ARBA" id="ARBA00004496"/>
    </source>
</evidence>
<evidence type="ECO:0000313" key="10">
    <source>
        <dbReference type="EMBL" id="MBB5069071.1"/>
    </source>
</evidence>
<dbReference type="FunFam" id="1.10.630.10:FF:000018">
    <property type="entry name" value="Cytochrome P450 monooxygenase"/>
    <property type="match status" value="1"/>
</dbReference>
<keyword evidence="4" id="KW-0963">Cytoplasm</keyword>
<evidence type="ECO:0000256" key="6">
    <source>
        <dbReference type="ARBA" id="ARBA00022723"/>
    </source>
</evidence>
<keyword evidence="7" id="KW-0560">Oxidoreductase</keyword>
<dbReference type="InterPro" id="IPR036396">
    <property type="entry name" value="Cyt_P450_sf"/>
</dbReference>
<keyword evidence="9 10" id="KW-0503">Monooxygenase</keyword>
<dbReference type="EMBL" id="JACHIV010000001">
    <property type="protein sequence ID" value="MBB5069071.1"/>
    <property type="molecule type" value="Genomic_DNA"/>
</dbReference>
<dbReference type="PANTHER" id="PTHR46696">
    <property type="entry name" value="P450, PUTATIVE (EUROFUNG)-RELATED"/>
    <property type="match status" value="1"/>
</dbReference>
<dbReference type="GO" id="GO:0005737">
    <property type="term" value="C:cytoplasm"/>
    <property type="evidence" value="ECO:0007669"/>
    <property type="project" value="UniProtKB-SubCell"/>
</dbReference>
<dbReference type="GO" id="GO:0020037">
    <property type="term" value="F:heme binding"/>
    <property type="evidence" value="ECO:0007669"/>
    <property type="project" value="InterPro"/>
</dbReference>
<gene>
    <name evidence="10" type="ORF">BJ969_002159</name>
</gene>
<evidence type="ECO:0000256" key="1">
    <source>
        <dbReference type="ARBA" id="ARBA00001971"/>
    </source>
</evidence>
<organism evidence="10 11">
    <name type="scientific">Saccharopolyspora gloriosae</name>
    <dbReference type="NCBI Taxonomy" id="455344"/>
    <lineage>
        <taxon>Bacteria</taxon>
        <taxon>Bacillati</taxon>
        <taxon>Actinomycetota</taxon>
        <taxon>Actinomycetes</taxon>
        <taxon>Pseudonocardiales</taxon>
        <taxon>Pseudonocardiaceae</taxon>
        <taxon>Saccharopolyspora</taxon>
    </lineage>
</organism>
<dbReference type="PRINTS" id="PR00359">
    <property type="entry name" value="BP450"/>
</dbReference>
<evidence type="ECO:0000256" key="4">
    <source>
        <dbReference type="ARBA" id="ARBA00022490"/>
    </source>
</evidence>
<dbReference type="Pfam" id="PF00067">
    <property type="entry name" value="p450"/>
    <property type="match status" value="1"/>
</dbReference>
<dbReference type="SUPFAM" id="SSF48264">
    <property type="entry name" value="Cytochrome P450"/>
    <property type="match status" value="1"/>
</dbReference>
<keyword evidence="6" id="KW-0479">Metal-binding</keyword>
<evidence type="ECO:0000256" key="8">
    <source>
        <dbReference type="ARBA" id="ARBA00023004"/>
    </source>
</evidence>
<dbReference type="GO" id="GO:0004497">
    <property type="term" value="F:monooxygenase activity"/>
    <property type="evidence" value="ECO:0007669"/>
    <property type="project" value="UniProtKB-KW"/>
</dbReference>
<keyword evidence="11" id="KW-1185">Reference proteome</keyword>
<keyword evidence="8" id="KW-0408">Iron</keyword>
<keyword evidence="5" id="KW-0349">Heme</keyword>
<comment type="cofactor">
    <cofactor evidence="1">
        <name>heme</name>
        <dbReference type="ChEBI" id="CHEBI:30413"/>
    </cofactor>
</comment>
<dbReference type="GO" id="GO:0016705">
    <property type="term" value="F:oxidoreductase activity, acting on paired donors, with incorporation or reduction of molecular oxygen"/>
    <property type="evidence" value="ECO:0007669"/>
    <property type="project" value="InterPro"/>
</dbReference>
<evidence type="ECO:0000313" key="11">
    <source>
        <dbReference type="Proteomes" id="UP000580474"/>
    </source>
</evidence>
<dbReference type="GO" id="GO:0005506">
    <property type="term" value="F:iron ion binding"/>
    <property type="evidence" value="ECO:0007669"/>
    <property type="project" value="InterPro"/>
</dbReference>
<dbReference type="RefSeq" id="WP_184478811.1">
    <property type="nucleotide sequence ID" value="NZ_JACHIV010000001.1"/>
</dbReference>
<evidence type="ECO:0000256" key="3">
    <source>
        <dbReference type="ARBA" id="ARBA00010617"/>
    </source>
</evidence>
<dbReference type="AlphaFoldDB" id="A0A840NDN8"/>
<comment type="caution">
    <text evidence="10">The sequence shown here is derived from an EMBL/GenBank/DDBJ whole genome shotgun (WGS) entry which is preliminary data.</text>
</comment>
<evidence type="ECO:0000256" key="5">
    <source>
        <dbReference type="ARBA" id="ARBA00022617"/>
    </source>
</evidence>